<protein>
    <recommendedName>
        <fullName evidence="5">Tripartite tricarboxylate transporter substrate binding protein</fullName>
    </recommendedName>
</protein>
<dbReference type="SUPFAM" id="SSF53850">
    <property type="entry name" value="Periplasmic binding protein-like II"/>
    <property type="match status" value="1"/>
</dbReference>
<comment type="similarity">
    <text evidence="1">Belongs to the UPF0065 (bug) family.</text>
</comment>
<evidence type="ECO:0000313" key="3">
    <source>
        <dbReference type="EMBL" id="CAB3625224.1"/>
    </source>
</evidence>
<sequence length="326" mass="34283">MKKNLMITAVALLTGLSVGAPAQAQDYPVRPVSLLVPYPAGAASDITARAVQGPISKSLGAQVVVENLGGANGALGANRVLNAKADGYTLFQGSPNELILAGLTNKSVTYKPEDFQFVAPVATSPYVVVTRADLGAANVDELIALARQRSVPLTYGSGGAGSMIHLITAALAERTGIALTHIPYRGGAPLITDMAGGQIDFAIMPYQANYDDLRREGRLKIIGTLNRERLAALPDVPSVQESATLKDFNYTIWTAYLVKKGTPAAAVQKLHAAVQASLRDPAARKTLEAQGKILFAPQTLAEGDAFYAEQTAGLADLVRRSGFRGE</sequence>
<dbReference type="Gene3D" id="3.40.190.10">
    <property type="entry name" value="Periplasmic binding protein-like II"/>
    <property type="match status" value="1"/>
</dbReference>
<feature type="signal peptide" evidence="2">
    <location>
        <begin position="1"/>
        <end position="24"/>
    </location>
</feature>
<dbReference type="AlphaFoldDB" id="A0A6S6YHP8"/>
<gene>
    <name evidence="3" type="ORF">LMG3431_00129</name>
</gene>
<keyword evidence="4" id="KW-1185">Reference proteome</keyword>
<evidence type="ECO:0000256" key="2">
    <source>
        <dbReference type="SAM" id="SignalP"/>
    </source>
</evidence>
<feature type="chain" id="PRO_5028900250" description="Tripartite tricarboxylate transporter substrate binding protein" evidence="2">
    <location>
        <begin position="25"/>
        <end position="326"/>
    </location>
</feature>
<dbReference type="PIRSF" id="PIRSF017082">
    <property type="entry name" value="YflP"/>
    <property type="match status" value="1"/>
</dbReference>
<dbReference type="InterPro" id="IPR042100">
    <property type="entry name" value="Bug_dom1"/>
</dbReference>
<dbReference type="InterPro" id="IPR005064">
    <property type="entry name" value="BUG"/>
</dbReference>
<organism evidence="3 4">
    <name type="scientific">Achromobacter pestifer</name>
    <dbReference type="NCBI Taxonomy" id="1353889"/>
    <lineage>
        <taxon>Bacteria</taxon>
        <taxon>Pseudomonadati</taxon>
        <taxon>Pseudomonadota</taxon>
        <taxon>Betaproteobacteria</taxon>
        <taxon>Burkholderiales</taxon>
        <taxon>Alcaligenaceae</taxon>
        <taxon>Achromobacter</taxon>
    </lineage>
</organism>
<dbReference type="RefSeq" id="WP_175172492.1">
    <property type="nucleotide sequence ID" value="NZ_CADIJX010000001.1"/>
</dbReference>
<evidence type="ECO:0000256" key="1">
    <source>
        <dbReference type="ARBA" id="ARBA00006987"/>
    </source>
</evidence>
<dbReference type="PANTHER" id="PTHR42928:SF5">
    <property type="entry name" value="BLR1237 PROTEIN"/>
    <property type="match status" value="1"/>
</dbReference>
<dbReference type="EMBL" id="CADIJX010000001">
    <property type="protein sequence ID" value="CAB3625224.1"/>
    <property type="molecule type" value="Genomic_DNA"/>
</dbReference>
<name>A0A6S6YHP8_9BURK</name>
<dbReference type="Proteomes" id="UP000494108">
    <property type="component" value="Unassembled WGS sequence"/>
</dbReference>
<reference evidence="3 4" key="1">
    <citation type="submission" date="2020-04" db="EMBL/GenBank/DDBJ databases">
        <authorList>
            <person name="De Canck E."/>
        </authorList>
    </citation>
    <scope>NUCLEOTIDE SEQUENCE [LARGE SCALE GENOMIC DNA]</scope>
    <source>
        <strain evidence="3 4">LMG 3431</strain>
    </source>
</reference>
<dbReference type="Pfam" id="PF03401">
    <property type="entry name" value="TctC"/>
    <property type="match status" value="1"/>
</dbReference>
<evidence type="ECO:0008006" key="5">
    <source>
        <dbReference type="Google" id="ProtNLM"/>
    </source>
</evidence>
<accession>A0A6S6YHP8</accession>
<keyword evidence="2" id="KW-0732">Signal</keyword>
<proteinExistence type="inferred from homology"/>
<dbReference type="PANTHER" id="PTHR42928">
    <property type="entry name" value="TRICARBOXYLATE-BINDING PROTEIN"/>
    <property type="match status" value="1"/>
</dbReference>
<dbReference type="CDD" id="cd07012">
    <property type="entry name" value="PBP2_Bug_TTT"/>
    <property type="match status" value="1"/>
</dbReference>
<dbReference type="Gene3D" id="3.40.190.150">
    <property type="entry name" value="Bordetella uptake gene, domain 1"/>
    <property type="match status" value="1"/>
</dbReference>
<evidence type="ECO:0000313" key="4">
    <source>
        <dbReference type="Proteomes" id="UP000494108"/>
    </source>
</evidence>